<evidence type="ECO:0000313" key="2">
    <source>
        <dbReference type="EMBL" id="SFJ42020.1"/>
    </source>
</evidence>
<gene>
    <name evidence="2" type="ORF">SAMN04488095_2811</name>
</gene>
<evidence type="ECO:0000313" key="3">
    <source>
        <dbReference type="Proteomes" id="UP000199110"/>
    </source>
</evidence>
<dbReference type="Proteomes" id="UP000199110">
    <property type="component" value="Unassembled WGS sequence"/>
</dbReference>
<name>A0A1I3R7K7_9RHOB</name>
<accession>A0A1I3R7K7</accession>
<proteinExistence type="predicted"/>
<evidence type="ECO:0000256" key="1">
    <source>
        <dbReference type="SAM" id="MobiDB-lite"/>
    </source>
</evidence>
<sequence>MLNLRRLRPAAASEPQLTKAKAAPDPVPSASNAEKARALIALLEAREQGAAGTQAPPEHLRDWARDLIRTVEARRADPKTEPAQAPTKAPVRLFSTAAPRLTDPVAPPPQAKPISEPAHDVPRELAAAVAQPPTPSGRTATMASPTLAPAEVRKLIDGAFDPAMMAREHPAIIAMTLVGKPSMEQAAALRSLPSGQVRAVHKALRQMQMGA</sequence>
<dbReference type="AlphaFoldDB" id="A0A1I3R7K7"/>
<dbReference type="EMBL" id="FORA01000003">
    <property type="protein sequence ID" value="SFJ42020.1"/>
    <property type="molecule type" value="Genomic_DNA"/>
</dbReference>
<organism evidence="2 3">
    <name type="scientific">Jannaschia pohangensis</name>
    <dbReference type="NCBI Taxonomy" id="390807"/>
    <lineage>
        <taxon>Bacteria</taxon>
        <taxon>Pseudomonadati</taxon>
        <taxon>Pseudomonadota</taxon>
        <taxon>Alphaproteobacteria</taxon>
        <taxon>Rhodobacterales</taxon>
        <taxon>Roseobacteraceae</taxon>
        <taxon>Jannaschia</taxon>
    </lineage>
</organism>
<dbReference type="STRING" id="390807.SAMN04488095_2811"/>
<keyword evidence="3" id="KW-1185">Reference proteome</keyword>
<dbReference type="OrthoDB" id="7658847at2"/>
<protein>
    <submittedName>
        <fullName evidence="2">Uncharacterized protein</fullName>
    </submittedName>
</protein>
<dbReference type="RefSeq" id="WP_092781919.1">
    <property type="nucleotide sequence ID" value="NZ_FORA01000003.1"/>
</dbReference>
<feature type="region of interest" description="Disordered" evidence="1">
    <location>
        <begin position="1"/>
        <end position="32"/>
    </location>
</feature>
<reference evidence="2 3" key="1">
    <citation type="submission" date="2016-10" db="EMBL/GenBank/DDBJ databases">
        <authorList>
            <person name="de Groot N.N."/>
        </authorList>
    </citation>
    <scope>NUCLEOTIDE SEQUENCE [LARGE SCALE GENOMIC DNA]</scope>
    <source>
        <strain evidence="2 3">DSM 19073</strain>
    </source>
</reference>